<dbReference type="InterPro" id="IPR002994">
    <property type="entry name" value="Surf1/Shy1"/>
</dbReference>
<accession>A0A161SBI8</accession>
<keyword evidence="3" id="KW-1185">Reference proteome</keyword>
<sequence length="145" mass="15854">MTNAWLGREPGLRQFQAFRLADGSTLLVELGWQPQHASRRALGLPDGATGRWLPLPARLTLPGARLAYEGLTDAIDPVGLAERLGQPLRAGVVTLENPPGPLRPRPTRPPFSPDRHYAYALQWLLIGLCLVVGCAVLGRRRHESA</sequence>
<organism evidence="2 3">
    <name type="scientific">Crenobacter luteus</name>
    <dbReference type="NCBI Taxonomy" id="1452487"/>
    <lineage>
        <taxon>Bacteria</taxon>
        <taxon>Pseudomonadati</taxon>
        <taxon>Pseudomonadota</taxon>
        <taxon>Betaproteobacteria</taxon>
        <taxon>Neisseriales</taxon>
        <taxon>Neisseriaceae</taxon>
        <taxon>Crenobacter</taxon>
    </lineage>
</organism>
<gene>
    <name evidence="2" type="ORF">AVW16_09025</name>
</gene>
<dbReference type="GO" id="GO:0005886">
    <property type="term" value="C:plasma membrane"/>
    <property type="evidence" value="ECO:0007669"/>
    <property type="project" value="UniProtKB-SubCell"/>
</dbReference>
<protein>
    <recommendedName>
        <fullName evidence="1">SURF1-like protein</fullName>
    </recommendedName>
</protein>
<name>A0A161SBI8_9NEIS</name>
<comment type="caution">
    <text evidence="2">The sequence shown here is derived from an EMBL/GenBank/DDBJ whole genome shotgun (WGS) entry which is preliminary data.</text>
</comment>
<dbReference type="Proteomes" id="UP000076625">
    <property type="component" value="Unassembled WGS sequence"/>
</dbReference>
<keyword evidence="1" id="KW-0812">Transmembrane</keyword>
<evidence type="ECO:0000256" key="1">
    <source>
        <dbReference type="RuleBase" id="RU363076"/>
    </source>
</evidence>
<comment type="subcellular location">
    <subcellularLocation>
        <location evidence="1">Cell membrane</location>
        <topology evidence="1">Multi-pass membrane protein</topology>
    </subcellularLocation>
</comment>
<dbReference type="STRING" id="1452487.AVW16_09025"/>
<dbReference type="AlphaFoldDB" id="A0A161SBI8"/>
<comment type="caution">
    <text evidence="1">Lacks conserved residue(s) required for the propagation of feature annotation.</text>
</comment>
<evidence type="ECO:0000313" key="2">
    <source>
        <dbReference type="EMBL" id="KZE33343.1"/>
    </source>
</evidence>
<comment type="similarity">
    <text evidence="1">Belongs to the SURF1 family.</text>
</comment>
<feature type="transmembrane region" description="Helical" evidence="1">
    <location>
        <begin position="117"/>
        <end position="138"/>
    </location>
</feature>
<dbReference type="EMBL" id="LQQU01000015">
    <property type="protein sequence ID" value="KZE33343.1"/>
    <property type="molecule type" value="Genomic_DNA"/>
</dbReference>
<proteinExistence type="inferred from homology"/>
<evidence type="ECO:0000313" key="3">
    <source>
        <dbReference type="Proteomes" id="UP000076625"/>
    </source>
</evidence>
<dbReference type="Pfam" id="PF02104">
    <property type="entry name" value="SURF1"/>
    <property type="match status" value="1"/>
</dbReference>
<keyword evidence="1" id="KW-1133">Transmembrane helix</keyword>
<reference evidence="3" key="1">
    <citation type="submission" date="2016-01" db="EMBL/GenBank/DDBJ databases">
        <title>Draft genome of Chromobacterium sp. F49.</title>
        <authorList>
            <person name="Hong K.W."/>
        </authorList>
    </citation>
    <scope>NUCLEOTIDE SEQUENCE [LARGE SCALE GENOMIC DNA]</scope>
    <source>
        <strain evidence="3">CN10</strain>
    </source>
</reference>
<keyword evidence="1" id="KW-1003">Cell membrane</keyword>
<keyword evidence="1" id="KW-0472">Membrane</keyword>